<keyword evidence="2" id="KW-0456">Lyase</keyword>
<gene>
    <name evidence="2" type="primary">menH_3</name>
    <name evidence="2" type="ORF">DSM104329_03685</name>
</gene>
<accession>A0A9E6XZP5</accession>
<dbReference type="EMBL" id="CP087164">
    <property type="protein sequence ID" value="UGS37270.1"/>
    <property type="molecule type" value="Genomic_DNA"/>
</dbReference>
<dbReference type="SUPFAM" id="SSF53474">
    <property type="entry name" value="alpha/beta-Hydrolases"/>
    <property type="match status" value="1"/>
</dbReference>
<keyword evidence="3" id="KW-1185">Reference proteome</keyword>
<evidence type="ECO:0000313" key="2">
    <source>
        <dbReference type="EMBL" id="UGS37270.1"/>
    </source>
</evidence>
<dbReference type="Proteomes" id="UP001162834">
    <property type="component" value="Chromosome"/>
</dbReference>
<sequence>MNEMTTPQRLDVNGVDVAYRRAGSGPPLLYLHGMGLTRRWLELYAVLAERFDVIVPEHPGFGDTARPAWYRSLDDFVPHYADLLDALKLDEAHVVGHSLGAVVAAAFSATYPERVRSLTLITPGPLPLASPGFDEPDDIPADFDFDGILFNDNQAAYPEYRNGDDEGLVIAPNDGDEHADPSAWSLDVTPTLYRRLARVRGPAQVLVPDEDRLFSNEIFAAWARWLGDMPVVRIPGRTHPTGHLLIVQEPQAIAARIGELAHAAQEARA</sequence>
<dbReference type="PANTHER" id="PTHR43433:SF5">
    <property type="entry name" value="AB HYDROLASE-1 DOMAIN-CONTAINING PROTEIN"/>
    <property type="match status" value="1"/>
</dbReference>
<organism evidence="2 3">
    <name type="scientific">Capillimicrobium parvum</name>
    <dbReference type="NCBI Taxonomy" id="2884022"/>
    <lineage>
        <taxon>Bacteria</taxon>
        <taxon>Bacillati</taxon>
        <taxon>Actinomycetota</taxon>
        <taxon>Thermoleophilia</taxon>
        <taxon>Solirubrobacterales</taxon>
        <taxon>Capillimicrobiaceae</taxon>
        <taxon>Capillimicrobium</taxon>
    </lineage>
</organism>
<dbReference type="EC" id="4.2.99.20" evidence="2"/>
<dbReference type="GO" id="GO:0070205">
    <property type="term" value="F:2-succinyl-6-hydroxy-2,4-cyclohexadiene-1-carboxylate synthase activity"/>
    <property type="evidence" value="ECO:0007669"/>
    <property type="project" value="UniProtKB-EC"/>
</dbReference>
<dbReference type="InterPro" id="IPR029058">
    <property type="entry name" value="AB_hydrolase_fold"/>
</dbReference>
<dbReference type="Pfam" id="PF00561">
    <property type="entry name" value="Abhydrolase_1"/>
    <property type="match status" value="1"/>
</dbReference>
<evidence type="ECO:0000259" key="1">
    <source>
        <dbReference type="Pfam" id="PF00561"/>
    </source>
</evidence>
<dbReference type="Gene3D" id="3.40.50.1820">
    <property type="entry name" value="alpha/beta hydrolase"/>
    <property type="match status" value="1"/>
</dbReference>
<proteinExistence type="predicted"/>
<feature type="domain" description="AB hydrolase-1" evidence="1">
    <location>
        <begin position="26"/>
        <end position="134"/>
    </location>
</feature>
<reference evidence="2" key="1">
    <citation type="journal article" date="2022" name="Int. J. Syst. Evol. Microbiol.">
        <title>Pseudomonas aegrilactucae sp. nov. and Pseudomonas morbosilactucae sp. nov., pathogens causing bacterial rot of lettuce in Japan.</title>
        <authorList>
            <person name="Sawada H."/>
            <person name="Fujikawa T."/>
            <person name="Satou M."/>
        </authorList>
    </citation>
    <scope>NUCLEOTIDE SEQUENCE</scope>
    <source>
        <strain evidence="2">0166_1</strain>
    </source>
</reference>
<dbReference type="PANTHER" id="PTHR43433">
    <property type="entry name" value="HYDROLASE, ALPHA/BETA FOLD FAMILY PROTEIN"/>
    <property type="match status" value="1"/>
</dbReference>
<dbReference type="AlphaFoldDB" id="A0A9E6XZP5"/>
<dbReference type="InterPro" id="IPR050471">
    <property type="entry name" value="AB_hydrolase"/>
</dbReference>
<name>A0A9E6XZP5_9ACTN</name>
<dbReference type="KEGG" id="sbae:DSM104329_03685"/>
<evidence type="ECO:0000313" key="3">
    <source>
        <dbReference type="Proteomes" id="UP001162834"/>
    </source>
</evidence>
<dbReference type="PRINTS" id="PR00111">
    <property type="entry name" value="ABHYDROLASE"/>
</dbReference>
<protein>
    <submittedName>
        <fullName evidence="2">2-succinyl-6-hydroxy-2, 4-cyclohexadiene-1-carboxylate synthase</fullName>
        <ecNumber evidence="2">4.2.99.20</ecNumber>
    </submittedName>
</protein>
<dbReference type="InterPro" id="IPR000073">
    <property type="entry name" value="AB_hydrolase_1"/>
</dbReference>